<keyword evidence="1" id="KW-1185">Reference proteome</keyword>
<accession>A0AC58UFZ3</accession>
<evidence type="ECO:0000313" key="1">
    <source>
        <dbReference type="Proteomes" id="UP000790787"/>
    </source>
</evidence>
<sequence>MGASRKLQGEIDRVLKKVQEGVDVFDSIWNKVYDTDNANQKEKFEADLKKEIKKLQRYRDQIKTWIQSSEIKDKKVSASYEQALMDARKLIEREMERFKICEKETKTKAFSKEGLGQQPKTDPREKAKSETRDWLNNVVGELENQIDTFEAELEGLSVKKGKQRPPRLVHLETSIVRHKAHIMKLELILRLLDNDELSPEQVNDVKDFLDDYVERNQEDFDEFSDVDELYSTLPLDKVESLEDLVTVGPPGLVKGVTVASAVLSVKNSLASSPAQSSVSVTSSAQQAACVQDQADETPSQDSSSEAVARTPPPKSSAVTASAPTTPAGSHATQGTVAALSPTSTPNAIKEDDVTSFPGRKSSPALNETALRGVNRGSLSNQPVASITLGSGGAATGNGGLGAIPSASEVTKRNTLGSEDRLGSSAMGQALVSPLANRMMMSQAAKATDGTGVADGANPGDATVMTGRVFSPSVGPGMQWRPGSSFQTQNEAGQFRGRTEIAPDQREKFLQRFQQVQQQGQSNLLGIPPLSGGNLKQFSSQQQNPLLPQFNSQSSSVSPQLGLGVGVQASSINSVASSASLQQQPDAGHPKVEDLQQQQTLPEDSSADSAANPGPGKNLLNEDDMKASYGLDTPMQGGVNGSIAEPSPRPRDIDLSPGQPLQSSQPSGSLGVIGRRSVADLGTIGDNLSASTANSGGMHDQLYNLQMLESAFYKLPQPKDSERAKSYTPRHPAVTPPSYPQVQAPIVNNPAFWERLGADNYGTDTLFFAFYYQQNTYQQYLAAKELKKQSWRYHRKYNTWFQRHEEPTVATDDFEQGTYVYFDFHIANDEQHGWCQRIKQEFTFEYNYLEDELIV</sequence>
<name>A0AC58UFZ3_TOBAC</name>
<organism evidence="1 2">
    <name type="scientific">Nicotiana tabacum</name>
    <name type="common">Common tobacco</name>
    <dbReference type="NCBI Taxonomy" id="4097"/>
    <lineage>
        <taxon>Eukaryota</taxon>
        <taxon>Viridiplantae</taxon>
        <taxon>Streptophyta</taxon>
        <taxon>Embryophyta</taxon>
        <taxon>Tracheophyta</taxon>
        <taxon>Spermatophyta</taxon>
        <taxon>Magnoliopsida</taxon>
        <taxon>eudicotyledons</taxon>
        <taxon>Gunneridae</taxon>
        <taxon>Pentapetalae</taxon>
        <taxon>asterids</taxon>
        <taxon>lamiids</taxon>
        <taxon>Solanales</taxon>
        <taxon>Solanaceae</taxon>
        <taxon>Nicotianoideae</taxon>
        <taxon>Nicotianeae</taxon>
        <taxon>Nicotiana</taxon>
    </lineage>
</organism>
<dbReference type="Proteomes" id="UP000790787">
    <property type="component" value="Chromosome 4"/>
</dbReference>
<reference evidence="1" key="1">
    <citation type="journal article" date="2014" name="Nat. Commun.">
        <title>The tobacco genome sequence and its comparison with those of tomato and potato.</title>
        <authorList>
            <person name="Sierro N."/>
            <person name="Battey J.N."/>
            <person name="Ouadi S."/>
            <person name="Bakaher N."/>
            <person name="Bovet L."/>
            <person name="Willig A."/>
            <person name="Goepfert S."/>
            <person name="Peitsch M.C."/>
            <person name="Ivanov N.V."/>
        </authorList>
    </citation>
    <scope>NUCLEOTIDE SEQUENCE [LARGE SCALE GENOMIC DNA]</scope>
</reference>
<evidence type="ECO:0000313" key="2">
    <source>
        <dbReference type="RefSeq" id="XP_075108413.1"/>
    </source>
</evidence>
<gene>
    <name evidence="2" type="primary">LOC107822861</name>
</gene>
<protein>
    <submittedName>
        <fullName evidence="2">Uncharacterized protein LOC107822861 isoform X1</fullName>
    </submittedName>
</protein>
<dbReference type="RefSeq" id="XP_075108413.1">
    <property type="nucleotide sequence ID" value="XM_075252312.1"/>
</dbReference>
<proteinExistence type="predicted"/>
<reference evidence="2" key="2">
    <citation type="submission" date="2025-08" db="UniProtKB">
        <authorList>
            <consortium name="RefSeq"/>
        </authorList>
    </citation>
    <scope>IDENTIFICATION</scope>
    <source>
        <tissue evidence="2">Leaf</tissue>
    </source>
</reference>